<keyword evidence="3 8" id="KW-0245">EGF-like domain</keyword>
<protein>
    <recommendedName>
        <fullName evidence="9">EGF-like domain-containing protein</fullName>
    </recommendedName>
</protein>
<dbReference type="Gene3D" id="2.10.25.10">
    <property type="entry name" value="Laminin"/>
    <property type="match status" value="4"/>
</dbReference>
<keyword evidence="5" id="KW-0677">Repeat</keyword>
<comment type="caution">
    <text evidence="8">Lacks conserved residue(s) required for the propagation of feature annotation.</text>
</comment>
<gene>
    <name evidence="10" type="ORF">BSL78_26497</name>
</gene>
<dbReference type="SMART" id="SM00181">
    <property type="entry name" value="EGF"/>
    <property type="match status" value="3"/>
</dbReference>
<dbReference type="STRING" id="307972.A0A2G8JLN7"/>
<comment type="subcellular location">
    <subcellularLocation>
        <location evidence="1">Secreted</location>
    </subcellularLocation>
</comment>
<dbReference type="InterPro" id="IPR049883">
    <property type="entry name" value="NOTCH1_EGF-like"/>
</dbReference>
<dbReference type="SUPFAM" id="SSF57184">
    <property type="entry name" value="Growth factor receptor domain"/>
    <property type="match status" value="1"/>
</dbReference>
<evidence type="ECO:0000256" key="8">
    <source>
        <dbReference type="PROSITE-ProRule" id="PRU00076"/>
    </source>
</evidence>
<dbReference type="PROSITE" id="PS01186">
    <property type="entry name" value="EGF_2"/>
    <property type="match status" value="2"/>
</dbReference>
<dbReference type="InterPro" id="IPR001881">
    <property type="entry name" value="EGF-like_Ca-bd_dom"/>
</dbReference>
<reference evidence="10 11" key="1">
    <citation type="journal article" date="2017" name="PLoS Biol.">
        <title>The sea cucumber genome provides insights into morphological evolution and visceral regeneration.</title>
        <authorList>
            <person name="Zhang X."/>
            <person name="Sun L."/>
            <person name="Yuan J."/>
            <person name="Sun Y."/>
            <person name="Gao Y."/>
            <person name="Zhang L."/>
            <person name="Li S."/>
            <person name="Dai H."/>
            <person name="Hamel J.F."/>
            <person name="Liu C."/>
            <person name="Yu Y."/>
            <person name="Liu S."/>
            <person name="Lin W."/>
            <person name="Guo K."/>
            <person name="Jin S."/>
            <person name="Xu P."/>
            <person name="Storey K.B."/>
            <person name="Huan P."/>
            <person name="Zhang T."/>
            <person name="Zhou Y."/>
            <person name="Zhang J."/>
            <person name="Lin C."/>
            <person name="Li X."/>
            <person name="Xing L."/>
            <person name="Huo D."/>
            <person name="Sun M."/>
            <person name="Wang L."/>
            <person name="Mercier A."/>
            <person name="Li F."/>
            <person name="Yang H."/>
            <person name="Xiang J."/>
        </authorList>
    </citation>
    <scope>NUCLEOTIDE SEQUENCE [LARGE SCALE GENOMIC DNA]</scope>
    <source>
        <strain evidence="10">Shaxun</strain>
        <tissue evidence="10">Muscle</tissue>
    </source>
</reference>
<keyword evidence="11" id="KW-1185">Reference proteome</keyword>
<dbReference type="FunFam" id="2.10.25.10:FF:000014">
    <property type="entry name" value="Latent-transforming growth factor beta-binding protein 3"/>
    <property type="match status" value="1"/>
</dbReference>
<evidence type="ECO:0000313" key="11">
    <source>
        <dbReference type="Proteomes" id="UP000230750"/>
    </source>
</evidence>
<evidence type="ECO:0000256" key="5">
    <source>
        <dbReference type="ARBA" id="ARBA00022737"/>
    </source>
</evidence>
<dbReference type="InterPro" id="IPR000742">
    <property type="entry name" value="EGF"/>
</dbReference>
<dbReference type="PANTHER" id="PTHR24034:SF209">
    <property type="entry name" value="EGF-LIKE DOMAIN-CONTAINING PROTEIN"/>
    <property type="match status" value="1"/>
</dbReference>
<evidence type="ECO:0000256" key="3">
    <source>
        <dbReference type="ARBA" id="ARBA00022536"/>
    </source>
</evidence>
<dbReference type="SMART" id="SM00179">
    <property type="entry name" value="EGF_CA"/>
    <property type="match status" value="3"/>
</dbReference>
<dbReference type="PROSITE" id="PS50026">
    <property type="entry name" value="EGF_3"/>
    <property type="match status" value="2"/>
</dbReference>
<proteinExistence type="predicted"/>
<dbReference type="PANTHER" id="PTHR24034">
    <property type="entry name" value="EGF-LIKE DOMAIN-CONTAINING PROTEIN"/>
    <property type="match status" value="1"/>
</dbReference>
<comment type="caution">
    <text evidence="10">The sequence shown here is derived from an EMBL/GenBank/DDBJ whole genome shotgun (WGS) entry which is preliminary data.</text>
</comment>
<dbReference type="InterPro" id="IPR050751">
    <property type="entry name" value="ECM_structural_protein"/>
</dbReference>
<keyword evidence="6" id="KW-1015">Disulfide bond</keyword>
<dbReference type="PROSITE" id="PS00010">
    <property type="entry name" value="ASX_HYDROXYL"/>
    <property type="match status" value="2"/>
</dbReference>
<dbReference type="GO" id="GO:0005576">
    <property type="term" value="C:extracellular region"/>
    <property type="evidence" value="ECO:0007669"/>
    <property type="project" value="UniProtKB-SubCell"/>
</dbReference>
<evidence type="ECO:0000259" key="9">
    <source>
        <dbReference type="PROSITE" id="PS50026"/>
    </source>
</evidence>
<keyword evidence="4" id="KW-0732">Signal</keyword>
<keyword evidence="7" id="KW-0325">Glycoprotein</keyword>
<keyword evidence="2" id="KW-0964">Secreted</keyword>
<dbReference type="OrthoDB" id="4062651at2759"/>
<dbReference type="EMBL" id="MRZV01001637">
    <property type="protein sequence ID" value="PIK36662.1"/>
    <property type="molecule type" value="Genomic_DNA"/>
</dbReference>
<organism evidence="10 11">
    <name type="scientific">Stichopus japonicus</name>
    <name type="common">Sea cucumber</name>
    <dbReference type="NCBI Taxonomy" id="307972"/>
    <lineage>
        <taxon>Eukaryota</taxon>
        <taxon>Metazoa</taxon>
        <taxon>Echinodermata</taxon>
        <taxon>Eleutherozoa</taxon>
        <taxon>Echinozoa</taxon>
        <taxon>Holothuroidea</taxon>
        <taxon>Aspidochirotacea</taxon>
        <taxon>Aspidochirotida</taxon>
        <taxon>Stichopodidae</taxon>
        <taxon>Apostichopus</taxon>
    </lineage>
</organism>
<evidence type="ECO:0000256" key="1">
    <source>
        <dbReference type="ARBA" id="ARBA00004613"/>
    </source>
</evidence>
<dbReference type="PROSITE" id="PS01187">
    <property type="entry name" value="EGF_CA"/>
    <property type="match status" value="1"/>
</dbReference>
<evidence type="ECO:0000313" key="10">
    <source>
        <dbReference type="EMBL" id="PIK36662.1"/>
    </source>
</evidence>
<dbReference type="Proteomes" id="UP000230750">
    <property type="component" value="Unassembled WGS sequence"/>
</dbReference>
<feature type="domain" description="EGF-like" evidence="9">
    <location>
        <begin position="125"/>
        <end position="165"/>
    </location>
</feature>
<dbReference type="CDD" id="cd00054">
    <property type="entry name" value="EGF_CA"/>
    <property type="match status" value="2"/>
</dbReference>
<feature type="domain" description="EGF-like" evidence="9">
    <location>
        <begin position="82"/>
        <end position="124"/>
    </location>
</feature>
<name>A0A2G8JLN7_STIJA</name>
<accession>A0A2G8JLN7</accession>
<dbReference type="InterPro" id="IPR018097">
    <property type="entry name" value="EGF_Ca-bd_CS"/>
</dbReference>
<evidence type="ECO:0000256" key="2">
    <source>
        <dbReference type="ARBA" id="ARBA00022525"/>
    </source>
</evidence>
<dbReference type="GO" id="GO:0005509">
    <property type="term" value="F:calcium ion binding"/>
    <property type="evidence" value="ECO:0007669"/>
    <property type="project" value="InterPro"/>
</dbReference>
<dbReference type="AlphaFoldDB" id="A0A2G8JLN7"/>
<dbReference type="InterPro" id="IPR000152">
    <property type="entry name" value="EGF-type_Asp/Asn_hydroxyl_site"/>
</dbReference>
<evidence type="ECO:0000256" key="4">
    <source>
        <dbReference type="ARBA" id="ARBA00022729"/>
    </source>
</evidence>
<dbReference type="FunFam" id="2.10.25.10:FF:000038">
    <property type="entry name" value="Fibrillin 2"/>
    <property type="match status" value="1"/>
</dbReference>
<dbReference type="InterPro" id="IPR009030">
    <property type="entry name" value="Growth_fac_rcpt_cys_sf"/>
</dbReference>
<sequence>MARQLLWSLIRSALGKPKFIVCRNNSRLLSLKIFSFSLKFADKKDCQEDDVCSVNFICQEEEPGFSCDCPDGFQVIEGACTDINECDLDPCLDEATCHNTEGSFHCQCPGGFQGDGRPSASGCQDIDECQTRTARCPAKSDCVNEEGSYVCICQLGYELIGELCVDIDECKDSRLHDCALNSSCVNIPGTFTASVTQDSSVTSV</sequence>
<dbReference type="Pfam" id="PF07645">
    <property type="entry name" value="EGF_CA"/>
    <property type="match status" value="3"/>
</dbReference>
<evidence type="ECO:0000256" key="6">
    <source>
        <dbReference type="ARBA" id="ARBA00023157"/>
    </source>
</evidence>
<evidence type="ECO:0000256" key="7">
    <source>
        <dbReference type="ARBA" id="ARBA00023180"/>
    </source>
</evidence>